<dbReference type="Proteomes" id="UP000466445">
    <property type="component" value="Chromosome"/>
</dbReference>
<dbReference type="Gene3D" id="1.20.140.10">
    <property type="entry name" value="Butyryl-CoA Dehydrogenase, subunit A, domain 3"/>
    <property type="match status" value="1"/>
</dbReference>
<dbReference type="Pfam" id="PF02771">
    <property type="entry name" value="Acyl-CoA_dh_N"/>
    <property type="match status" value="1"/>
</dbReference>
<evidence type="ECO:0000259" key="7">
    <source>
        <dbReference type="Pfam" id="PF00441"/>
    </source>
</evidence>
<dbReference type="GO" id="GO:0005886">
    <property type="term" value="C:plasma membrane"/>
    <property type="evidence" value="ECO:0007669"/>
    <property type="project" value="TreeGrafter"/>
</dbReference>
<evidence type="ECO:0000313" key="11">
    <source>
        <dbReference type="Proteomes" id="UP000466445"/>
    </source>
</evidence>
<keyword evidence="4 6" id="KW-0274">FAD</keyword>
<dbReference type="Gene3D" id="2.40.110.10">
    <property type="entry name" value="Butyryl-CoA Dehydrogenase, subunit A, domain 2"/>
    <property type="match status" value="1"/>
</dbReference>
<dbReference type="InterPro" id="IPR006091">
    <property type="entry name" value="Acyl-CoA_Oxase/DH_mid-dom"/>
</dbReference>
<evidence type="ECO:0000256" key="6">
    <source>
        <dbReference type="RuleBase" id="RU362125"/>
    </source>
</evidence>
<evidence type="ECO:0000256" key="2">
    <source>
        <dbReference type="ARBA" id="ARBA00009347"/>
    </source>
</evidence>
<comment type="cofactor">
    <cofactor evidence="1 6">
        <name>FAD</name>
        <dbReference type="ChEBI" id="CHEBI:57692"/>
    </cofactor>
</comment>
<feature type="domain" description="Acyl-CoA dehydrogenase/oxidase N-terminal" evidence="9">
    <location>
        <begin position="37"/>
        <end position="125"/>
    </location>
</feature>
<evidence type="ECO:0000256" key="4">
    <source>
        <dbReference type="ARBA" id="ARBA00022827"/>
    </source>
</evidence>
<keyword evidence="5 6" id="KW-0560">Oxidoreductase</keyword>
<gene>
    <name evidence="10" type="ORF">MSAR_18640</name>
</gene>
<dbReference type="InterPro" id="IPR013786">
    <property type="entry name" value="AcylCoA_DH/ox_N"/>
</dbReference>
<evidence type="ECO:0000259" key="9">
    <source>
        <dbReference type="Pfam" id="PF02771"/>
    </source>
</evidence>
<dbReference type="EMBL" id="AP022595">
    <property type="protein sequence ID" value="BBY58728.1"/>
    <property type="molecule type" value="Genomic_DNA"/>
</dbReference>
<dbReference type="InterPro" id="IPR037069">
    <property type="entry name" value="AcylCoA_DH/ox_N_sf"/>
</dbReference>
<dbReference type="InterPro" id="IPR046373">
    <property type="entry name" value="Acyl-CoA_Oxase/DH_mid-dom_sf"/>
</dbReference>
<evidence type="ECO:0000313" key="10">
    <source>
        <dbReference type="EMBL" id="BBY58728.1"/>
    </source>
</evidence>
<dbReference type="InterPro" id="IPR006089">
    <property type="entry name" value="Acyl-CoA_DH_CS"/>
</dbReference>
<dbReference type="Gene3D" id="1.10.540.10">
    <property type="entry name" value="Acyl-CoA dehydrogenase/oxidase, N-terminal domain"/>
    <property type="match status" value="1"/>
</dbReference>
<proteinExistence type="inferred from homology"/>
<dbReference type="PANTHER" id="PTHR43292:SF4">
    <property type="entry name" value="ACYL-COA DEHYDROGENASE FADE34"/>
    <property type="match status" value="1"/>
</dbReference>
<keyword evidence="11" id="KW-1185">Reference proteome</keyword>
<dbReference type="PROSITE" id="PS00072">
    <property type="entry name" value="ACYL_COA_DH_1"/>
    <property type="match status" value="1"/>
</dbReference>
<dbReference type="SUPFAM" id="SSF47203">
    <property type="entry name" value="Acyl-CoA dehydrogenase C-terminal domain-like"/>
    <property type="match status" value="1"/>
</dbReference>
<keyword evidence="3 6" id="KW-0285">Flavoprotein</keyword>
<name>A0A7I7SPJ8_9MYCO</name>
<dbReference type="Pfam" id="PF00441">
    <property type="entry name" value="Acyl-CoA_dh_1"/>
    <property type="match status" value="1"/>
</dbReference>
<dbReference type="InterPro" id="IPR009075">
    <property type="entry name" value="AcylCo_DH/oxidase_C"/>
</dbReference>
<evidence type="ECO:0000256" key="1">
    <source>
        <dbReference type="ARBA" id="ARBA00001974"/>
    </source>
</evidence>
<dbReference type="RefSeq" id="WP_163696399.1">
    <property type="nucleotide sequence ID" value="NZ_AP022595.1"/>
</dbReference>
<dbReference type="KEGG" id="msar:MSAR_18640"/>
<evidence type="ECO:0000256" key="3">
    <source>
        <dbReference type="ARBA" id="ARBA00022630"/>
    </source>
</evidence>
<feature type="domain" description="Acyl-CoA dehydrogenase/oxidase C-terminal" evidence="7">
    <location>
        <begin position="283"/>
        <end position="383"/>
    </location>
</feature>
<dbReference type="InterPro" id="IPR009100">
    <property type="entry name" value="AcylCoA_DH/oxidase_NM_dom_sf"/>
</dbReference>
<dbReference type="Pfam" id="PF02770">
    <property type="entry name" value="Acyl-CoA_dh_M"/>
    <property type="match status" value="1"/>
</dbReference>
<reference evidence="10 11" key="1">
    <citation type="journal article" date="2019" name="Emerg. Microbes Infect.">
        <title>Comprehensive subspecies identification of 175 nontuberculous mycobacteria species based on 7547 genomic profiles.</title>
        <authorList>
            <person name="Matsumoto Y."/>
            <person name="Kinjo T."/>
            <person name="Motooka D."/>
            <person name="Nabeya D."/>
            <person name="Jung N."/>
            <person name="Uechi K."/>
            <person name="Horii T."/>
            <person name="Iida T."/>
            <person name="Fujita J."/>
            <person name="Nakamura S."/>
        </authorList>
    </citation>
    <scope>NUCLEOTIDE SEQUENCE [LARGE SCALE GENOMIC DNA]</scope>
    <source>
        <strain evidence="10 11">JCM 30395</strain>
    </source>
</reference>
<sequence>MNADFATLCANEPELATLRASLRAFLFADRDEFGWQPTVDAWLSSWDEGFSARLGDAGFLGMTIPGEYGGQGRSHLHRYVVTEELLVAGAPVAAHWIADRQVAPGLLAYGSEEQRQRLLPRIAAGRCFSSIGMSEPQAGSDLAASSAKATKTAGGWLLSGTKVWTSGAHLAHQIVVLARTGPVDPQRRHAGFSQFIVPTHSPGTTISPIVMMSGEHHFNEVSFDEVFVDDATVLGEIGAGWHQVTAELSFERSGPERILSTAPVLTALVRLLAAQDDLDDHAAAAVGDLLARVISLRQLSVSVARALAAGQAPVNEAALVKDLGTRFEQESVELAADLFSYATQVPGREPVAALLDIARLHSPLFTLRGGTNEVLRGVVARGMGLR</sequence>
<protein>
    <submittedName>
        <fullName evidence="10">Acyl-CoA dehydrogenase</fullName>
    </submittedName>
</protein>
<dbReference type="GO" id="GO:0050660">
    <property type="term" value="F:flavin adenine dinucleotide binding"/>
    <property type="evidence" value="ECO:0007669"/>
    <property type="project" value="InterPro"/>
</dbReference>
<feature type="domain" description="Acyl-CoA oxidase/dehydrogenase middle" evidence="8">
    <location>
        <begin position="131"/>
        <end position="226"/>
    </location>
</feature>
<dbReference type="GO" id="GO:0003995">
    <property type="term" value="F:acyl-CoA dehydrogenase activity"/>
    <property type="evidence" value="ECO:0007669"/>
    <property type="project" value="InterPro"/>
</dbReference>
<dbReference type="PANTHER" id="PTHR43292">
    <property type="entry name" value="ACYL-COA DEHYDROGENASE"/>
    <property type="match status" value="1"/>
</dbReference>
<evidence type="ECO:0000256" key="5">
    <source>
        <dbReference type="ARBA" id="ARBA00023002"/>
    </source>
</evidence>
<organism evidence="10 11">
    <name type="scientific">Mycolicibacterium sarraceniae</name>
    <dbReference type="NCBI Taxonomy" id="1534348"/>
    <lineage>
        <taxon>Bacteria</taxon>
        <taxon>Bacillati</taxon>
        <taxon>Actinomycetota</taxon>
        <taxon>Actinomycetes</taxon>
        <taxon>Mycobacteriales</taxon>
        <taxon>Mycobacteriaceae</taxon>
        <taxon>Mycolicibacterium</taxon>
    </lineage>
</organism>
<dbReference type="InterPro" id="IPR036250">
    <property type="entry name" value="AcylCo_DH-like_C"/>
</dbReference>
<dbReference type="AlphaFoldDB" id="A0A7I7SPJ8"/>
<dbReference type="InterPro" id="IPR052161">
    <property type="entry name" value="Mycobact_Acyl-CoA_DH"/>
</dbReference>
<evidence type="ECO:0000259" key="8">
    <source>
        <dbReference type="Pfam" id="PF02770"/>
    </source>
</evidence>
<accession>A0A7I7SPJ8</accession>
<comment type="similarity">
    <text evidence="2 6">Belongs to the acyl-CoA dehydrogenase family.</text>
</comment>
<dbReference type="SUPFAM" id="SSF56645">
    <property type="entry name" value="Acyl-CoA dehydrogenase NM domain-like"/>
    <property type="match status" value="1"/>
</dbReference>